<gene>
    <name evidence="3" type="ORF">MKZ38_004534</name>
</gene>
<dbReference type="Proteomes" id="UP001201980">
    <property type="component" value="Unassembled WGS sequence"/>
</dbReference>
<feature type="chain" id="PRO_5042264024" evidence="2">
    <location>
        <begin position="17"/>
        <end position="175"/>
    </location>
</feature>
<accession>A0AAD5RLV6</accession>
<proteinExistence type="predicted"/>
<feature type="compositionally biased region" description="Low complexity" evidence="1">
    <location>
        <begin position="45"/>
        <end position="64"/>
    </location>
</feature>
<evidence type="ECO:0000313" key="3">
    <source>
        <dbReference type="EMBL" id="KAJ2897634.1"/>
    </source>
</evidence>
<sequence length="175" mass="19808">MQFLALLTLFLPLIAALPAPQEEGEGEGEENKTIATLEPTATLISSITPSPDTTDTTDTTPIPTRTGCGITAHECDPYDPFSCGTRATCERFNPLDEPSPRNFGKFYCVCQAGYRAERTPLWKTWKQHRMTWVNERGDQTHRVFVRPGMECTKLCYESWDDPRDCDEVPLRDDCR</sequence>
<comment type="caution">
    <text evidence="3">The sequence shown here is derived from an EMBL/GenBank/DDBJ whole genome shotgun (WGS) entry which is preliminary data.</text>
</comment>
<keyword evidence="2" id="KW-0732">Signal</keyword>
<dbReference type="EMBL" id="JAKWBI020000264">
    <property type="protein sequence ID" value="KAJ2897634.1"/>
    <property type="molecule type" value="Genomic_DNA"/>
</dbReference>
<reference evidence="3" key="1">
    <citation type="submission" date="2022-07" db="EMBL/GenBank/DDBJ databases">
        <title>Draft genome sequence of Zalerion maritima ATCC 34329, a (micro)plastics degrading marine fungus.</title>
        <authorList>
            <person name="Paco A."/>
            <person name="Goncalves M.F.M."/>
            <person name="Rocha-Santos T.A.P."/>
            <person name="Alves A."/>
        </authorList>
    </citation>
    <scope>NUCLEOTIDE SEQUENCE</scope>
    <source>
        <strain evidence="3">ATCC 34329</strain>
    </source>
</reference>
<feature type="signal peptide" evidence="2">
    <location>
        <begin position="1"/>
        <end position="16"/>
    </location>
</feature>
<keyword evidence="4" id="KW-1185">Reference proteome</keyword>
<evidence type="ECO:0000313" key="4">
    <source>
        <dbReference type="Proteomes" id="UP001201980"/>
    </source>
</evidence>
<organism evidence="3 4">
    <name type="scientific">Zalerion maritima</name>
    <dbReference type="NCBI Taxonomy" id="339359"/>
    <lineage>
        <taxon>Eukaryota</taxon>
        <taxon>Fungi</taxon>
        <taxon>Dikarya</taxon>
        <taxon>Ascomycota</taxon>
        <taxon>Pezizomycotina</taxon>
        <taxon>Sordariomycetes</taxon>
        <taxon>Lulworthiomycetidae</taxon>
        <taxon>Lulworthiales</taxon>
        <taxon>Lulworthiaceae</taxon>
        <taxon>Zalerion</taxon>
    </lineage>
</organism>
<feature type="region of interest" description="Disordered" evidence="1">
    <location>
        <begin position="45"/>
        <end position="65"/>
    </location>
</feature>
<dbReference type="AlphaFoldDB" id="A0AAD5RLV6"/>
<name>A0AAD5RLV6_9PEZI</name>
<evidence type="ECO:0000256" key="1">
    <source>
        <dbReference type="SAM" id="MobiDB-lite"/>
    </source>
</evidence>
<evidence type="ECO:0000256" key="2">
    <source>
        <dbReference type="SAM" id="SignalP"/>
    </source>
</evidence>
<protein>
    <submittedName>
        <fullName evidence="3">Uncharacterized protein</fullName>
    </submittedName>
</protein>